<dbReference type="Gene3D" id="3.90.190.20">
    <property type="entry name" value="Mur ligase, C-terminal domain"/>
    <property type="match status" value="1"/>
</dbReference>
<comment type="catalytic activity">
    <reaction evidence="8 15">
        <text>UDP-N-acetyl-alpha-D-muramoyl-L-alanyl-D-glutamate + meso-2,6-diaminopimelate + ATP = UDP-N-acetyl-alpha-D-muramoyl-L-alanyl-gamma-D-glutamyl-meso-2,6-diaminopimelate + ADP + phosphate + H(+)</text>
        <dbReference type="Rhea" id="RHEA:23676"/>
        <dbReference type="ChEBI" id="CHEBI:15378"/>
        <dbReference type="ChEBI" id="CHEBI:30616"/>
        <dbReference type="ChEBI" id="CHEBI:43474"/>
        <dbReference type="ChEBI" id="CHEBI:57791"/>
        <dbReference type="ChEBI" id="CHEBI:83900"/>
        <dbReference type="ChEBI" id="CHEBI:83905"/>
        <dbReference type="ChEBI" id="CHEBI:456216"/>
        <dbReference type="EC" id="6.3.2.13"/>
    </reaction>
</comment>
<feature type="binding site" evidence="15">
    <location>
        <position position="151"/>
    </location>
    <ligand>
        <name>UDP-N-acetyl-alpha-D-muramoyl-L-alanyl-D-glutamate</name>
        <dbReference type="ChEBI" id="CHEBI:83900"/>
    </ligand>
</feature>
<evidence type="ECO:0000256" key="11">
    <source>
        <dbReference type="ARBA" id="ARBA00072883"/>
    </source>
</evidence>
<comment type="function">
    <text evidence="9 15">Catalyzes the addition of meso-diaminopimelic acid to the nucleotide precursor UDP-N-acetylmuramoyl-L-alanyl-D-glutamate (UMAG) in the biosynthesis of bacterial cell-wall peptidoglycan.</text>
</comment>
<dbReference type="UniPathway" id="UPA00219"/>
<feature type="binding site" evidence="15">
    <location>
        <position position="30"/>
    </location>
    <ligand>
        <name>UDP-N-acetyl-alpha-D-muramoyl-L-alanyl-D-glutamate</name>
        <dbReference type="ChEBI" id="CHEBI:83900"/>
    </ligand>
</feature>
<comment type="cofactor">
    <cofactor evidence="15">
        <name>Mg(2+)</name>
        <dbReference type="ChEBI" id="CHEBI:18420"/>
    </cofactor>
</comment>
<feature type="modified residue" description="N6-carboxylysine" evidence="15">
    <location>
        <position position="219"/>
    </location>
</feature>
<dbReference type="InterPro" id="IPR035911">
    <property type="entry name" value="MurE/MurF_N"/>
</dbReference>
<protein>
    <recommendedName>
        <fullName evidence="11 15">UDP-N-acetylmuramoyl-L-alanyl-D-glutamate--2,6-diaminopimelate ligase</fullName>
        <ecNumber evidence="10 15">6.3.2.13</ecNumber>
    </recommendedName>
    <alternativeName>
        <fullName evidence="12 15">Meso-A2pm-adding enzyme</fullName>
    </alternativeName>
    <alternativeName>
        <fullName evidence="13 15">Meso-diaminopimelate-adding enzyme</fullName>
    </alternativeName>
    <alternativeName>
        <fullName evidence="14 15">UDP-MurNAc-L-Ala-D-Glu:meso-diaminopimelate ligase</fullName>
    </alternativeName>
    <alternativeName>
        <fullName evidence="15">UDP-MurNAc-tripeptide synthetase</fullName>
    </alternativeName>
    <alternativeName>
        <fullName evidence="15">UDP-N-acetylmuramyl-tripeptide synthetase</fullName>
    </alternativeName>
</protein>
<dbReference type="GO" id="GO:0008765">
    <property type="term" value="F:UDP-N-acetylmuramoylalanyl-D-glutamate-2,6-diaminopimelate ligase activity"/>
    <property type="evidence" value="ECO:0007669"/>
    <property type="project" value="UniProtKB-UniRule"/>
</dbReference>
<dbReference type="GO" id="GO:0005737">
    <property type="term" value="C:cytoplasm"/>
    <property type="evidence" value="ECO:0007669"/>
    <property type="project" value="UniProtKB-SubCell"/>
</dbReference>
<evidence type="ECO:0000256" key="2">
    <source>
        <dbReference type="ARBA" id="ARBA00005898"/>
    </source>
</evidence>
<dbReference type="Proteomes" id="UP000009315">
    <property type="component" value="Unassembled WGS sequence"/>
</dbReference>
<comment type="caution">
    <text evidence="15">Lacks conserved residue(s) required for the propagation of feature annotation.</text>
</comment>
<dbReference type="GO" id="GO:0051301">
    <property type="term" value="P:cell division"/>
    <property type="evidence" value="ECO:0007669"/>
    <property type="project" value="UniProtKB-KW"/>
</dbReference>
<dbReference type="Gene3D" id="3.40.1190.10">
    <property type="entry name" value="Mur-like, catalytic domain"/>
    <property type="match status" value="1"/>
</dbReference>
<keyword evidence="5 15" id="KW-0573">Peptidoglycan synthesis</keyword>
<dbReference type="GO" id="GO:0009252">
    <property type="term" value="P:peptidoglycan biosynthetic process"/>
    <property type="evidence" value="ECO:0007669"/>
    <property type="project" value="UniProtKB-UniRule"/>
</dbReference>
<dbReference type="InterPro" id="IPR036565">
    <property type="entry name" value="Mur-like_cat_sf"/>
</dbReference>
<keyword evidence="6 15" id="KW-0131">Cell cycle</keyword>
<accession>K8E017</accession>
<dbReference type="Gene3D" id="3.40.1390.10">
    <property type="entry name" value="MurE/MurF, N-terminal domain"/>
    <property type="match status" value="1"/>
</dbReference>
<evidence type="ECO:0000256" key="7">
    <source>
        <dbReference type="ARBA" id="ARBA00023316"/>
    </source>
</evidence>
<dbReference type="RefSeq" id="WP_008412295.1">
    <property type="nucleotide sequence ID" value="NZ_CAOS01000012.1"/>
</dbReference>
<dbReference type="PANTHER" id="PTHR23135:SF4">
    <property type="entry name" value="UDP-N-ACETYLMURAMOYL-L-ALANYL-D-GLUTAMATE--2,6-DIAMINOPIMELATE LIGASE MURE HOMOLOG, CHLOROPLASTIC"/>
    <property type="match status" value="1"/>
</dbReference>
<evidence type="ECO:0000256" key="6">
    <source>
        <dbReference type="ARBA" id="ARBA00023306"/>
    </source>
</evidence>
<feature type="domain" description="Mur ligase N-terminal catalytic" evidence="17">
    <location>
        <begin position="22"/>
        <end position="96"/>
    </location>
</feature>
<keyword evidence="21" id="KW-1185">Reference proteome</keyword>
<dbReference type="GO" id="GO:0005524">
    <property type="term" value="F:ATP binding"/>
    <property type="evidence" value="ECO:0007669"/>
    <property type="project" value="UniProtKB-UniRule"/>
</dbReference>
<evidence type="ECO:0000313" key="21">
    <source>
        <dbReference type="Proteomes" id="UP000009315"/>
    </source>
</evidence>
<keyword evidence="4 15" id="KW-0133">Cell shape</keyword>
<dbReference type="AlphaFoldDB" id="K8E017"/>
<feature type="binding site" evidence="15">
    <location>
        <position position="459"/>
    </location>
    <ligand>
        <name>meso-2,6-diaminopimelate</name>
        <dbReference type="ChEBI" id="CHEBI:57791"/>
    </ligand>
</feature>
<feature type="binding site" evidence="15">
    <location>
        <position position="455"/>
    </location>
    <ligand>
        <name>meso-2,6-diaminopimelate</name>
        <dbReference type="ChEBI" id="CHEBI:57791"/>
    </ligand>
</feature>
<feature type="binding site" evidence="15">
    <location>
        <begin position="110"/>
        <end position="116"/>
    </location>
    <ligand>
        <name>ATP</name>
        <dbReference type="ChEBI" id="CHEBI:30616"/>
    </ligand>
</feature>
<dbReference type="NCBIfam" id="NF001126">
    <property type="entry name" value="PRK00139.1-4"/>
    <property type="match status" value="1"/>
</dbReference>
<evidence type="ECO:0000256" key="4">
    <source>
        <dbReference type="ARBA" id="ARBA00022960"/>
    </source>
</evidence>
<dbReference type="SUPFAM" id="SSF53244">
    <property type="entry name" value="MurD-like peptide ligases, peptide-binding domain"/>
    <property type="match status" value="1"/>
</dbReference>
<dbReference type="NCBIfam" id="NF001124">
    <property type="entry name" value="PRK00139.1-2"/>
    <property type="match status" value="1"/>
</dbReference>
<dbReference type="EC" id="6.3.2.13" evidence="10 15"/>
<evidence type="ECO:0000256" key="8">
    <source>
        <dbReference type="ARBA" id="ARBA00050251"/>
    </source>
</evidence>
<keyword evidence="15" id="KW-0067">ATP-binding</keyword>
<evidence type="ECO:0000256" key="16">
    <source>
        <dbReference type="RuleBase" id="RU004135"/>
    </source>
</evidence>
<reference evidence="20 21" key="1">
    <citation type="journal article" date="2013" name="Genome Announc.">
        <title>Genome Sequence of the Sulfate-Reducing Bacterium Desulfotomaculum hydrothermale Lam5(T).</title>
        <authorList>
            <person name="Amin O."/>
            <person name="Fardeau M.L."/>
            <person name="Valette O."/>
            <person name="Hirschler-Rea A."/>
            <person name="Barbe V."/>
            <person name="Medigue C."/>
            <person name="Vacherie B."/>
            <person name="Ollivier B."/>
            <person name="Bertin P.N."/>
            <person name="Dolla A."/>
        </authorList>
    </citation>
    <scope>NUCLEOTIDE SEQUENCE [LARGE SCALE GENOMIC DNA]</scope>
    <source>
        <strain evidence="21">Lam5 / DSM 18033</strain>
    </source>
</reference>
<dbReference type="InterPro" id="IPR004101">
    <property type="entry name" value="Mur_ligase_C"/>
</dbReference>
<dbReference type="InterPro" id="IPR005761">
    <property type="entry name" value="UDP-N-AcMur-Glu-dNH2Pim_ligase"/>
</dbReference>
<comment type="subcellular location">
    <subcellularLocation>
        <location evidence="15 16">Cytoplasm</location>
    </subcellularLocation>
</comment>
<evidence type="ECO:0000259" key="18">
    <source>
        <dbReference type="Pfam" id="PF02875"/>
    </source>
</evidence>
<keyword evidence="3 15" id="KW-0132">Cell division</keyword>
<feature type="binding site" evidence="15">
    <location>
        <position position="187"/>
    </location>
    <ligand>
        <name>UDP-N-acetyl-alpha-D-muramoyl-L-alanyl-D-glutamate</name>
        <dbReference type="ChEBI" id="CHEBI:83900"/>
    </ligand>
</feature>
<evidence type="ECO:0000256" key="15">
    <source>
        <dbReference type="HAMAP-Rule" id="MF_00208"/>
    </source>
</evidence>
<dbReference type="InterPro" id="IPR013221">
    <property type="entry name" value="Mur_ligase_cen"/>
</dbReference>
<comment type="pathway">
    <text evidence="1 15 16">Cell wall biogenesis; peptidoglycan biosynthesis.</text>
</comment>
<feature type="domain" description="Mur ligase C-terminal" evidence="18">
    <location>
        <begin position="328"/>
        <end position="457"/>
    </location>
</feature>
<feature type="binding site" evidence="15">
    <location>
        <begin position="152"/>
        <end position="153"/>
    </location>
    <ligand>
        <name>UDP-N-acetyl-alpha-D-muramoyl-L-alanyl-D-glutamate</name>
        <dbReference type="ChEBI" id="CHEBI:83900"/>
    </ligand>
</feature>
<keyword evidence="7 15" id="KW-0961">Cell wall biogenesis/degradation</keyword>
<dbReference type="SUPFAM" id="SSF53623">
    <property type="entry name" value="MurD-like peptide ligases, catalytic domain"/>
    <property type="match status" value="1"/>
</dbReference>
<keyword evidence="15 20" id="KW-0436">Ligase</keyword>
<feature type="binding site" evidence="15">
    <location>
        <begin position="401"/>
        <end position="404"/>
    </location>
    <ligand>
        <name>meso-2,6-diaminopimelate</name>
        <dbReference type="ChEBI" id="CHEBI:57791"/>
    </ligand>
</feature>
<feature type="binding site" evidence="15">
    <location>
        <position position="377"/>
    </location>
    <ligand>
        <name>meso-2,6-diaminopimelate</name>
        <dbReference type="ChEBI" id="CHEBI:57791"/>
    </ligand>
</feature>
<dbReference type="eggNOG" id="COG0769">
    <property type="taxonomic scope" value="Bacteria"/>
</dbReference>
<dbReference type="Pfam" id="PF08245">
    <property type="entry name" value="Mur_ligase_M"/>
    <property type="match status" value="1"/>
</dbReference>
<sequence length="490" mass="52644">MLLKQLLQAVATVSVEGSQDIEIEGICYDSRQAGPGMLFVAIRGFQTDGHMYIDRAAAAGAAAVVVEKDTVVPQGLTVVKVADSRKALALLSSHFYGNPSQNLTMVGVTGTNGKTTTTHLIASIWRQAGLKPGVIGTIHNLIGEQALPVTNTTPESLDLQKLLARMVEENVKGVAMEVSSHALALNRVAGVAYDMAVFTNITQDHLDFHGTMEEYLAAKAKLFTMDIKYAVINADDPAAAYLTKVSRGKVYTYAIEQQADVMATDIQVTAKGVSFTVRGPWGEHKLQLKLTGRFNVYNALAAYTAGLALGLPAPDVITALAGVSGVAGRFELVDEGQDFAVIVDYAHTPDGLANILETARQITGGRLITVFGCGGDRDRTKRPIMGEIAARYSDLAVVTSDNPRTEDPGRIIQDVLEGVSKAASPDSYLVLEDRREAINRAVDLARPGDVVVIAGKGHEDYQIIGTTKYPFDDRLEARQAIARRYGTKRN</sequence>
<dbReference type="Pfam" id="PF02875">
    <property type="entry name" value="Mur_ligase_C"/>
    <property type="match status" value="1"/>
</dbReference>
<keyword evidence="15" id="KW-0460">Magnesium</keyword>
<evidence type="ECO:0000256" key="5">
    <source>
        <dbReference type="ARBA" id="ARBA00022984"/>
    </source>
</evidence>
<dbReference type="STRING" id="1121428.DESHY_50028"/>
<keyword evidence="15" id="KW-0963">Cytoplasm</keyword>
<evidence type="ECO:0000256" key="3">
    <source>
        <dbReference type="ARBA" id="ARBA00022618"/>
    </source>
</evidence>
<dbReference type="GO" id="GO:0008360">
    <property type="term" value="P:regulation of cell shape"/>
    <property type="evidence" value="ECO:0007669"/>
    <property type="project" value="UniProtKB-KW"/>
</dbReference>
<dbReference type="SUPFAM" id="SSF63418">
    <property type="entry name" value="MurE/MurF N-terminal domain"/>
    <property type="match status" value="1"/>
</dbReference>
<evidence type="ECO:0000256" key="14">
    <source>
        <dbReference type="ARBA" id="ARBA00081560"/>
    </source>
</evidence>
<dbReference type="PANTHER" id="PTHR23135">
    <property type="entry name" value="MUR LIGASE FAMILY MEMBER"/>
    <property type="match status" value="1"/>
</dbReference>
<comment type="PTM">
    <text evidence="15">Carboxylation is probably crucial for Mg(2+) binding and, consequently, for the gamma-phosphate positioning of ATP.</text>
</comment>
<evidence type="ECO:0000256" key="10">
    <source>
        <dbReference type="ARBA" id="ARBA00066633"/>
    </source>
</evidence>
<comment type="similarity">
    <text evidence="2 15">Belongs to the MurCDEF family. MurE subfamily.</text>
</comment>
<dbReference type="InterPro" id="IPR036615">
    <property type="entry name" value="Mur_ligase_C_dom_sf"/>
</dbReference>
<feature type="domain" description="Mur ligase central" evidence="19">
    <location>
        <begin position="108"/>
        <end position="305"/>
    </location>
</feature>
<feature type="short sequence motif" description="Meso-diaminopimelate recognition motif" evidence="15">
    <location>
        <begin position="401"/>
        <end position="404"/>
    </location>
</feature>
<dbReference type="HAMAP" id="MF_00208">
    <property type="entry name" value="MurE"/>
    <property type="match status" value="1"/>
</dbReference>
<evidence type="ECO:0000259" key="19">
    <source>
        <dbReference type="Pfam" id="PF08245"/>
    </source>
</evidence>
<dbReference type="GO" id="GO:0000287">
    <property type="term" value="F:magnesium ion binding"/>
    <property type="evidence" value="ECO:0007669"/>
    <property type="project" value="UniProtKB-UniRule"/>
</dbReference>
<evidence type="ECO:0000256" key="12">
    <source>
        <dbReference type="ARBA" id="ARBA00075482"/>
    </source>
</evidence>
<name>K8E017_9FIRM</name>
<dbReference type="Pfam" id="PF01225">
    <property type="entry name" value="Mur_ligase"/>
    <property type="match status" value="1"/>
</dbReference>
<comment type="caution">
    <text evidence="20">The sequence shown here is derived from an EMBL/GenBank/DDBJ whole genome shotgun (WGS) entry which is preliminary data.</text>
</comment>
<evidence type="ECO:0000256" key="13">
    <source>
        <dbReference type="ARBA" id="ARBA00076158"/>
    </source>
</evidence>
<evidence type="ECO:0000256" key="9">
    <source>
        <dbReference type="ARBA" id="ARBA00056782"/>
    </source>
</evidence>
<evidence type="ECO:0000259" key="17">
    <source>
        <dbReference type="Pfam" id="PF01225"/>
    </source>
</evidence>
<feature type="binding site" evidence="15">
    <location>
        <position position="179"/>
    </location>
    <ligand>
        <name>UDP-N-acetyl-alpha-D-muramoyl-L-alanyl-D-glutamate</name>
        <dbReference type="ChEBI" id="CHEBI:83900"/>
    </ligand>
</feature>
<dbReference type="InterPro" id="IPR000713">
    <property type="entry name" value="Mur_ligase_N"/>
</dbReference>
<proteinExistence type="inferred from homology"/>
<dbReference type="FunFam" id="3.90.190.20:FF:000006">
    <property type="entry name" value="UDP-N-acetylmuramoyl-L-alanyl-D-glutamate--2,6-diaminopimelate ligase"/>
    <property type="match status" value="1"/>
</dbReference>
<keyword evidence="15" id="KW-0547">Nucleotide-binding</keyword>
<evidence type="ECO:0000256" key="1">
    <source>
        <dbReference type="ARBA" id="ARBA00004752"/>
    </source>
</evidence>
<evidence type="ECO:0000313" key="20">
    <source>
        <dbReference type="EMBL" id="CCO08720.1"/>
    </source>
</evidence>
<gene>
    <name evidence="15 20" type="primary">murE</name>
    <name evidence="20" type="ORF">DESHY_50028</name>
</gene>
<organism evidence="20 21">
    <name type="scientific">Desulforamulus hydrothermalis Lam5 = DSM 18033</name>
    <dbReference type="NCBI Taxonomy" id="1121428"/>
    <lineage>
        <taxon>Bacteria</taxon>
        <taxon>Bacillati</taxon>
        <taxon>Bacillota</taxon>
        <taxon>Clostridia</taxon>
        <taxon>Eubacteriales</taxon>
        <taxon>Peptococcaceae</taxon>
        <taxon>Desulforamulus</taxon>
    </lineage>
</organism>
<dbReference type="NCBIfam" id="TIGR01085">
    <property type="entry name" value="murE"/>
    <property type="match status" value="1"/>
</dbReference>
<dbReference type="EMBL" id="CAOS01000012">
    <property type="protein sequence ID" value="CCO08720.1"/>
    <property type="molecule type" value="Genomic_DNA"/>
</dbReference>
<dbReference type="GO" id="GO:0071555">
    <property type="term" value="P:cell wall organization"/>
    <property type="evidence" value="ECO:0007669"/>
    <property type="project" value="UniProtKB-KW"/>
</dbReference>